<evidence type="ECO:0000313" key="2">
    <source>
        <dbReference type="EMBL" id="MDW8518015.1"/>
    </source>
</evidence>
<comment type="caution">
    <text evidence="2">The sequence shown here is derived from an EMBL/GenBank/DDBJ whole genome shotgun (WGS) entry which is preliminary data.</text>
</comment>
<name>A0ABU4JAS2_9BACI</name>
<feature type="chain" id="PRO_5046786365" evidence="1">
    <location>
        <begin position="20"/>
        <end position="114"/>
    </location>
</feature>
<accession>A0ABU4JAS2</accession>
<organism evidence="2 3">
    <name type="scientific">Priestia flexa</name>
    <dbReference type="NCBI Taxonomy" id="86664"/>
    <lineage>
        <taxon>Bacteria</taxon>
        <taxon>Bacillati</taxon>
        <taxon>Bacillota</taxon>
        <taxon>Bacilli</taxon>
        <taxon>Bacillales</taxon>
        <taxon>Bacillaceae</taxon>
        <taxon>Priestia</taxon>
    </lineage>
</organism>
<proteinExistence type="predicted"/>
<sequence>MKKLLLCLTLTFISFTNLAWFSPAHAVESRVPAYAKWGKLAMQKTKEKYPKAAIYDYLHVKREQQGNMSKETFKLWLNENNQKFTVIVSIEFNTSSEAVSKISFKEELKNQVTN</sequence>
<evidence type="ECO:0000256" key="1">
    <source>
        <dbReference type="SAM" id="SignalP"/>
    </source>
</evidence>
<dbReference type="Pfam" id="PF13028">
    <property type="entry name" value="DUF3889"/>
    <property type="match status" value="1"/>
</dbReference>
<dbReference type="InterPro" id="IPR024987">
    <property type="entry name" value="DUF3889"/>
</dbReference>
<reference evidence="3" key="1">
    <citation type="submission" date="2023-07" db="EMBL/GenBank/DDBJ databases">
        <title>Draft genomic sequences of Priestia flexa CCM isolated from the soil of an abandoned mine contaminated by free cyanide in the high Andean zone of Tacna, Peru.</title>
        <authorList>
            <person name="Caceda Quiroz C.J."/>
            <person name="Maraza Chooque G.J."/>
            <person name="Fora Quispe G.L."/>
            <person name="Carpio Mamani M."/>
        </authorList>
    </citation>
    <scope>NUCLEOTIDE SEQUENCE [LARGE SCALE GENOMIC DNA]</scope>
    <source>
        <strain evidence="3">CCM</strain>
    </source>
</reference>
<dbReference type="Proteomes" id="UP001284771">
    <property type="component" value="Unassembled WGS sequence"/>
</dbReference>
<dbReference type="EMBL" id="JAWUZT010000073">
    <property type="protein sequence ID" value="MDW8518015.1"/>
    <property type="molecule type" value="Genomic_DNA"/>
</dbReference>
<dbReference type="Gene3D" id="3.10.450.390">
    <property type="entry name" value="Protein of unknown function DUF3889"/>
    <property type="match status" value="1"/>
</dbReference>
<gene>
    <name evidence="2" type="ORF">RIB56_18050</name>
</gene>
<dbReference type="RefSeq" id="WP_163071323.1">
    <property type="nucleotide sequence ID" value="NZ_CP040367.1"/>
</dbReference>
<keyword evidence="3" id="KW-1185">Reference proteome</keyword>
<evidence type="ECO:0000313" key="3">
    <source>
        <dbReference type="Proteomes" id="UP001284771"/>
    </source>
</evidence>
<protein>
    <submittedName>
        <fullName evidence="2">DUF3889 domain-containing protein</fullName>
    </submittedName>
</protein>
<keyword evidence="1" id="KW-0732">Signal</keyword>
<feature type="signal peptide" evidence="1">
    <location>
        <begin position="1"/>
        <end position="19"/>
    </location>
</feature>